<feature type="transmembrane region" description="Helical" evidence="5">
    <location>
        <begin position="486"/>
        <end position="506"/>
    </location>
</feature>
<dbReference type="Gene3D" id="2.130.10.10">
    <property type="entry name" value="YVTN repeat-like/Quinoprotein amine dehydrogenase"/>
    <property type="match status" value="1"/>
</dbReference>
<feature type="transmembrane region" description="Helical" evidence="5">
    <location>
        <begin position="643"/>
        <end position="663"/>
    </location>
</feature>
<dbReference type="CDD" id="cd06261">
    <property type="entry name" value="TM_PBP2"/>
    <property type="match status" value="1"/>
</dbReference>
<dbReference type="PROSITE" id="PS50928">
    <property type="entry name" value="ABC_TM1"/>
    <property type="match status" value="1"/>
</dbReference>
<dbReference type="GO" id="GO:0005886">
    <property type="term" value="C:plasma membrane"/>
    <property type="evidence" value="ECO:0007669"/>
    <property type="project" value="UniProtKB-SubCell"/>
</dbReference>
<evidence type="ECO:0000256" key="4">
    <source>
        <dbReference type="ARBA" id="ARBA00023136"/>
    </source>
</evidence>
<keyword evidence="5" id="KW-0813">Transport</keyword>
<dbReference type="InterPro" id="IPR000515">
    <property type="entry name" value="MetI-like"/>
</dbReference>
<feature type="transmembrane region" description="Helical" evidence="5">
    <location>
        <begin position="451"/>
        <end position="474"/>
    </location>
</feature>
<dbReference type="PANTHER" id="PTHR42727:SF1">
    <property type="entry name" value="PHOSPHATE TRANSPORT SYSTEM PERMEASE"/>
    <property type="match status" value="1"/>
</dbReference>
<dbReference type="SUPFAM" id="SSF50978">
    <property type="entry name" value="WD40 repeat-like"/>
    <property type="match status" value="1"/>
</dbReference>
<dbReference type="InterPro" id="IPR015943">
    <property type="entry name" value="WD40/YVTN_repeat-like_dom_sf"/>
</dbReference>
<dbReference type="SUPFAM" id="SSF161098">
    <property type="entry name" value="MetI-like"/>
    <property type="match status" value="2"/>
</dbReference>
<accession>A0A1H9Z940</accession>
<evidence type="ECO:0000256" key="3">
    <source>
        <dbReference type="ARBA" id="ARBA00022989"/>
    </source>
</evidence>
<dbReference type="GO" id="GO:0055085">
    <property type="term" value="P:transmembrane transport"/>
    <property type="evidence" value="ECO:0007669"/>
    <property type="project" value="InterPro"/>
</dbReference>
<dbReference type="InterPro" id="IPR035906">
    <property type="entry name" value="MetI-like_sf"/>
</dbReference>
<comment type="subcellular location">
    <subcellularLocation>
        <location evidence="1 5">Cell membrane</location>
        <topology evidence="1 5">Multi-pass membrane protein</topology>
    </subcellularLocation>
</comment>
<feature type="transmembrane region" description="Helical" evidence="5">
    <location>
        <begin position="552"/>
        <end position="572"/>
    </location>
</feature>
<comment type="similarity">
    <text evidence="5">Belongs to the binding-protein-dependent transport system permease family.</text>
</comment>
<feature type="transmembrane region" description="Helical" evidence="5">
    <location>
        <begin position="598"/>
        <end position="622"/>
    </location>
</feature>
<evidence type="ECO:0000313" key="7">
    <source>
        <dbReference type="EMBL" id="SES78069.1"/>
    </source>
</evidence>
<protein>
    <submittedName>
        <fullName evidence="7">Phosphate transport system permease protein</fullName>
    </submittedName>
</protein>
<feature type="transmembrane region" description="Helical" evidence="5">
    <location>
        <begin position="512"/>
        <end position="532"/>
    </location>
</feature>
<evidence type="ECO:0000256" key="1">
    <source>
        <dbReference type="ARBA" id="ARBA00004651"/>
    </source>
</evidence>
<feature type="transmembrane region" description="Helical" evidence="5">
    <location>
        <begin position="712"/>
        <end position="733"/>
    </location>
</feature>
<dbReference type="Gene3D" id="1.10.3720.10">
    <property type="entry name" value="MetI-like"/>
    <property type="match status" value="1"/>
</dbReference>
<dbReference type="Pfam" id="PF00528">
    <property type="entry name" value="BPD_transp_1"/>
    <property type="match status" value="1"/>
</dbReference>
<organism evidence="7 8">
    <name type="scientific">Thalassotalea agarivorans</name>
    <name type="common">Thalassomonas agarivorans</name>
    <dbReference type="NCBI Taxonomy" id="349064"/>
    <lineage>
        <taxon>Bacteria</taxon>
        <taxon>Pseudomonadati</taxon>
        <taxon>Pseudomonadota</taxon>
        <taxon>Gammaproteobacteria</taxon>
        <taxon>Alteromonadales</taxon>
        <taxon>Colwelliaceae</taxon>
        <taxon>Thalassotalea</taxon>
    </lineage>
</organism>
<name>A0A1H9Z940_THASX</name>
<dbReference type="Proteomes" id="UP000199308">
    <property type="component" value="Unassembled WGS sequence"/>
</dbReference>
<dbReference type="EMBL" id="FOHK01000002">
    <property type="protein sequence ID" value="SES78069.1"/>
    <property type="molecule type" value="Genomic_DNA"/>
</dbReference>
<evidence type="ECO:0000256" key="5">
    <source>
        <dbReference type="RuleBase" id="RU363032"/>
    </source>
</evidence>
<keyword evidence="3 5" id="KW-1133">Transmembrane helix</keyword>
<proteinExistence type="inferred from homology"/>
<sequence length="747" mass="82854">MTISSSTLNARKVKNSLAKWLISLGGISVLFTLVLIFLYLLYVIQPIFESASVEKYAQHSIVNTQNVKHVGSDELKEVLFTVDDQGLLQFYRIGNKTEESVAAISPLSSEQLPINAPIADITDLGYGRFLIIDNVGQVNLVQVKFTASYTDDSREINPSIFYPLGEDPLPVDEMEQAITKLAFAMDDERATFIAVTEDSRLIKTTLVAEDDFSYDSEFEAEYQEIPYQKGEIDDLAIVPDMSIAFVRSGHEITVYETNDEYDVPERSHFILTADAQTNVTSMALLSGGSSLLVGDNTGKVSQWFEISTERGREFTLVRHFDASNQPITKIVTEPYRKSFYTFNQSGDMGVFYTTSEATLWQGKLFEQQPVAAVVTPRADGVITAEVNNGNTTITITSVHNEHPEVTWSGLWQQVWYEGYPEPDYIWQSTSGSDDFEAKFSLVPISFGTLKAAAYAMLFAVPIALAAAVYTAYFMTPALRKKVKPTIELMEALPTVILGFLAGLWLAPIIEDYLPAIFMMLVMLPITILLTAYGWNRLPKEIKFKVPETMAPLILIPMVILTVYLAFALSPVMEDVFFGGDIRQYITNDLGISFDQRNALVVGIAMGFAVIPTIFSMAEDAIFGVPKHLTSGSLALGATPWQTLIKVVILTASPGIFSAVMMGLGRAVGETMIVLMATGNTPIVDWSIFQGMRTLSANIAVEMPESEVGSSHYRILFLAAFVLFIFTFVFNTVAEFVRQRLREKYSSL</sequence>
<gene>
    <name evidence="7" type="ORF">SAMN05660429_00367</name>
</gene>
<evidence type="ECO:0000313" key="8">
    <source>
        <dbReference type="Proteomes" id="UP000199308"/>
    </source>
</evidence>
<dbReference type="AlphaFoldDB" id="A0A1H9Z940"/>
<keyword evidence="8" id="KW-1185">Reference proteome</keyword>
<evidence type="ECO:0000259" key="6">
    <source>
        <dbReference type="PROSITE" id="PS50928"/>
    </source>
</evidence>
<keyword evidence="4 5" id="KW-0472">Membrane</keyword>
<dbReference type="RefSeq" id="WP_245732038.1">
    <property type="nucleotide sequence ID" value="NZ_AP027363.1"/>
</dbReference>
<feature type="domain" description="ABC transmembrane type-1" evidence="6">
    <location>
        <begin position="445"/>
        <end position="733"/>
    </location>
</feature>
<keyword evidence="2 5" id="KW-0812">Transmembrane</keyword>
<dbReference type="InterPro" id="IPR036322">
    <property type="entry name" value="WD40_repeat_dom_sf"/>
</dbReference>
<reference evidence="7 8" key="1">
    <citation type="submission" date="2016-10" db="EMBL/GenBank/DDBJ databases">
        <authorList>
            <person name="de Groot N.N."/>
        </authorList>
    </citation>
    <scope>NUCLEOTIDE SEQUENCE [LARGE SCALE GENOMIC DNA]</scope>
    <source>
        <strain evidence="7 8">DSM 19706</strain>
    </source>
</reference>
<dbReference type="PANTHER" id="PTHR42727">
    <property type="entry name" value="PHOSPHATE TRANSPORT SYSTEM PERMEASE PROTEIN"/>
    <property type="match status" value="1"/>
</dbReference>
<feature type="transmembrane region" description="Helical" evidence="5">
    <location>
        <begin position="20"/>
        <end position="42"/>
    </location>
</feature>
<dbReference type="STRING" id="349064.SAMN05660429_00367"/>
<evidence type="ECO:0000256" key="2">
    <source>
        <dbReference type="ARBA" id="ARBA00022692"/>
    </source>
</evidence>